<gene>
    <name evidence="1" type="primary">K0023E10.3</name>
    <name evidence="2" type="synonym">K0039A02.20</name>
</gene>
<organism evidence="1">
    <name type="scientific">Oryza sativa subsp. indica</name>
    <name type="common">Rice</name>
    <dbReference type="NCBI Taxonomy" id="39946"/>
    <lineage>
        <taxon>Eukaryota</taxon>
        <taxon>Viridiplantae</taxon>
        <taxon>Streptophyta</taxon>
        <taxon>Embryophyta</taxon>
        <taxon>Tracheophyta</taxon>
        <taxon>Spermatophyta</taxon>
        <taxon>Magnoliopsida</taxon>
        <taxon>Liliopsida</taxon>
        <taxon>Poales</taxon>
        <taxon>Poaceae</taxon>
        <taxon>BOP clade</taxon>
        <taxon>Oryzoideae</taxon>
        <taxon>Oryzeae</taxon>
        <taxon>Oryzinae</taxon>
        <taxon>Oryza</taxon>
        <taxon>Oryza sativa</taxon>
    </lineage>
</organism>
<protein>
    <submittedName>
        <fullName evidence="1">Uncharacterized protein K0023E10.3</fullName>
    </submittedName>
    <submittedName>
        <fullName evidence="2">Uncharacterized protein K0039A02.20</fullName>
    </submittedName>
</protein>
<dbReference type="EMBL" id="AP009078">
    <property type="protein sequence ID" value="BAI39661.1"/>
    <property type="molecule type" value="Genomic_DNA"/>
</dbReference>
<evidence type="ECO:0000313" key="2">
    <source>
        <dbReference type="EMBL" id="BAI39710.1"/>
    </source>
</evidence>
<accession>C8TET9</accession>
<evidence type="ECO:0000313" key="1">
    <source>
        <dbReference type="EMBL" id="BAI39661.1"/>
    </source>
</evidence>
<dbReference type="AlphaFoldDB" id="C8TET9"/>
<sequence>MRLGARSVAASSSAANISALGHRHTIFSSSPYAAASAVTRLKRGFRLGAAVTATVPDDCGHV</sequence>
<dbReference type="EMBL" id="AP009080">
    <property type="protein sequence ID" value="BAI39710.1"/>
    <property type="molecule type" value="Genomic_DNA"/>
</dbReference>
<name>C8TET9_ORYSI</name>
<proteinExistence type="predicted"/>
<reference evidence="1" key="1">
    <citation type="journal article" date="2009" name="Plant J.">
        <title>Comparative analysis of complete orthologous centromeres from two subspecies of rice reveals rapid variation of centromere organization and structure.</title>
        <authorList>
            <person name="Wu J."/>
            <person name="Fujisawa M."/>
            <person name="Tian Z."/>
            <person name="Yamagata H."/>
            <person name="Kamiya K."/>
            <person name="Shibata M."/>
            <person name="Hosokawa S."/>
            <person name="Ito Y."/>
            <person name="Hamada M."/>
            <person name="Katagiri S."/>
            <person name="Kurita K."/>
            <person name="Yamamoto M."/>
            <person name="Kikuta A."/>
            <person name="Machita K."/>
            <person name="Karasawa W."/>
            <person name="Kanamori H."/>
            <person name="Namiki N."/>
            <person name="Mizuno H."/>
            <person name="Ma J."/>
            <person name="Sasaki T."/>
            <person name="Matsumoto T."/>
        </authorList>
    </citation>
    <scope>NUCLEOTIDE SEQUENCE</scope>
</reference>